<dbReference type="AlphaFoldDB" id="A0A4U5LRG4"/>
<gene>
    <name evidence="2" type="ORF">L596_030015</name>
</gene>
<sequence>MGEGLAFFEDNQSLAITYAVGTTFLVALVVFIVMLTHYRKMKLNCDWTPKRGALLGCSKQKKPKGATYKFETSIKPICKVGAANCRSVGAPTKP</sequence>
<dbReference type="EMBL" id="AZBU02000013">
    <property type="protein sequence ID" value="TKR58589.1"/>
    <property type="molecule type" value="Genomic_DNA"/>
</dbReference>
<keyword evidence="1" id="KW-1133">Transmembrane helix</keyword>
<proteinExistence type="predicted"/>
<keyword evidence="1" id="KW-0472">Membrane</keyword>
<comment type="caution">
    <text evidence="2">The sequence shown here is derived from an EMBL/GenBank/DDBJ whole genome shotgun (WGS) entry which is preliminary data.</text>
</comment>
<dbReference type="Proteomes" id="UP000298663">
    <property type="component" value="Unassembled WGS sequence"/>
</dbReference>
<feature type="transmembrane region" description="Helical" evidence="1">
    <location>
        <begin position="15"/>
        <end position="35"/>
    </location>
</feature>
<name>A0A4U5LRG4_STECR</name>
<reference evidence="2 3" key="1">
    <citation type="journal article" date="2015" name="Genome Biol.">
        <title>Comparative genomics of Steinernema reveals deeply conserved gene regulatory networks.</title>
        <authorList>
            <person name="Dillman A.R."/>
            <person name="Macchietto M."/>
            <person name="Porter C.F."/>
            <person name="Rogers A."/>
            <person name="Williams B."/>
            <person name="Antoshechkin I."/>
            <person name="Lee M.M."/>
            <person name="Goodwin Z."/>
            <person name="Lu X."/>
            <person name="Lewis E.E."/>
            <person name="Goodrich-Blair H."/>
            <person name="Stock S.P."/>
            <person name="Adams B.J."/>
            <person name="Sternberg P.W."/>
            <person name="Mortazavi A."/>
        </authorList>
    </citation>
    <scope>NUCLEOTIDE SEQUENCE [LARGE SCALE GENOMIC DNA]</scope>
    <source>
        <strain evidence="2 3">ALL</strain>
    </source>
</reference>
<keyword evidence="1" id="KW-0812">Transmembrane</keyword>
<keyword evidence="3" id="KW-1185">Reference proteome</keyword>
<accession>A0A4U5LRG4</accession>
<evidence type="ECO:0000313" key="3">
    <source>
        <dbReference type="Proteomes" id="UP000298663"/>
    </source>
</evidence>
<reference evidence="2 3" key="2">
    <citation type="journal article" date="2019" name="G3 (Bethesda)">
        <title>Hybrid Assembly of the Genome of the Entomopathogenic Nematode Steinernema carpocapsae Identifies the X-Chromosome.</title>
        <authorList>
            <person name="Serra L."/>
            <person name="Macchietto M."/>
            <person name="Macias-Munoz A."/>
            <person name="McGill C.J."/>
            <person name="Rodriguez I.M."/>
            <person name="Rodriguez B."/>
            <person name="Murad R."/>
            <person name="Mortazavi A."/>
        </authorList>
    </citation>
    <scope>NUCLEOTIDE SEQUENCE [LARGE SCALE GENOMIC DNA]</scope>
    <source>
        <strain evidence="2 3">ALL</strain>
    </source>
</reference>
<evidence type="ECO:0000313" key="2">
    <source>
        <dbReference type="EMBL" id="TKR58589.1"/>
    </source>
</evidence>
<protein>
    <submittedName>
        <fullName evidence="2">Uncharacterized protein</fullName>
    </submittedName>
</protein>
<organism evidence="2 3">
    <name type="scientific">Steinernema carpocapsae</name>
    <name type="common">Entomopathogenic nematode</name>
    <dbReference type="NCBI Taxonomy" id="34508"/>
    <lineage>
        <taxon>Eukaryota</taxon>
        <taxon>Metazoa</taxon>
        <taxon>Ecdysozoa</taxon>
        <taxon>Nematoda</taxon>
        <taxon>Chromadorea</taxon>
        <taxon>Rhabditida</taxon>
        <taxon>Tylenchina</taxon>
        <taxon>Panagrolaimomorpha</taxon>
        <taxon>Strongyloidoidea</taxon>
        <taxon>Steinernematidae</taxon>
        <taxon>Steinernema</taxon>
    </lineage>
</organism>
<evidence type="ECO:0000256" key="1">
    <source>
        <dbReference type="SAM" id="Phobius"/>
    </source>
</evidence>